<evidence type="ECO:0000256" key="7">
    <source>
        <dbReference type="SAM" id="MobiDB-lite"/>
    </source>
</evidence>
<evidence type="ECO:0000256" key="4">
    <source>
        <dbReference type="ARBA" id="ARBA00023125"/>
    </source>
</evidence>
<feature type="region of interest" description="Disordered" evidence="7">
    <location>
        <begin position="271"/>
        <end position="295"/>
    </location>
</feature>
<dbReference type="FunFam" id="1.10.10.60:FF:000129">
    <property type="entry name" value="Telomeric repeat-binding factor 2"/>
    <property type="match status" value="1"/>
</dbReference>
<dbReference type="GO" id="GO:0070187">
    <property type="term" value="C:shelterin complex"/>
    <property type="evidence" value="ECO:0007669"/>
    <property type="project" value="TreeGrafter"/>
</dbReference>
<dbReference type="GO" id="GO:0031627">
    <property type="term" value="P:telomeric loop formation"/>
    <property type="evidence" value="ECO:0007669"/>
    <property type="project" value="TreeGrafter"/>
</dbReference>
<dbReference type="Gene3D" id="1.25.40.210">
    <property type="entry name" value="Telomere repeat-binding factor, dimerisation domain"/>
    <property type="match status" value="1"/>
</dbReference>
<evidence type="ECO:0000259" key="8">
    <source>
        <dbReference type="PROSITE" id="PS50090"/>
    </source>
</evidence>
<dbReference type="SUPFAM" id="SSF46689">
    <property type="entry name" value="Homeodomain-like"/>
    <property type="match status" value="1"/>
</dbReference>
<dbReference type="InterPro" id="IPR030657">
    <property type="entry name" value="TERF2"/>
</dbReference>
<dbReference type="CDD" id="cd11660">
    <property type="entry name" value="SANT_TRF"/>
    <property type="match status" value="1"/>
</dbReference>
<feature type="compositionally biased region" description="Polar residues" evidence="7">
    <location>
        <begin position="520"/>
        <end position="532"/>
    </location>
</feature>
<dbReference type="GO" id="GO:1905839">
    <property type="term" value="P:negative regulation of telomeric D-loop disassembly"/>
    <property type="evidence" value="ECO:0007669"/>
    <property type="project" value="TreeGrafter"/>
</dbReference>
<evidence type="ECO:0000313" key="10">
    <source>
        <dbReference type="Ensembl" id="ENSOSIP00000004862.1"/>
    </source>
</evidence>
<dbReference type="GO" id="GO:0070198">
    <property type="term" value="P:protein localization to chromosome, telomeric region"/>
    <property type="evidence" value="ECO:0007669"/>
    <property type="project" value="TreeGrafter"/>
</dbReference>
<dbReference type="Pfam" id="PF08558">
    <property type="entry name" value="TRF"/>
    <property type="match status" value="1"/>
</dbReference>
<feature type="domain" description="HTH myb-type" evidence="9">
    <location>
        <begin position="574"/>
        <end position="626"/>
    </location>
</feature>
<evidence type="ECO:0008006" key="12">
    <source>
        <dbReference type="Google" id="ProtNLM"/>
    </source>
</evidence>
<reference evidence="10" key="1">
    <citation type="submission" date="2025-08" db="UniProtKB">
        <authorList>
            <consortium name="Ensembl"/>
        </authorList>
    </citation>
    <scope>IDENTIFICATION</scope>
</reference>
<evidence type="ECO:0000256" key="5">
    <source>
        <dbReference type="ARBA" id="ARBA00023242"/>
    </source>
</evidence>
<dbReference type="PANTHER" id="PTHR46833">
    <property type="entry name" value="TELOMERIC REPEAT-BINDING FACTOR 2 TERF2"/>
    <property type="match status" value="1"/>
</dbReference>
<dbReference type="Proteomes" id="UP000694383">
    <property type="component" value="Unplaced"/>
</dbReference>
<feature type="compositionally biased region" description="Low complexity" evidence="7">
    <location>
        <begin position="409"/>
        <end position="419"/>
    </location>
</feature>
<dbReference type="GeneTree" id="ENSGT00940000158316"/>
<keyword evidence="5" id="KW-0539">Nucleus</keyword>
<feature type="compositionally biased region" description="Basic and acidic residues" evidence="7">
    <location>
        <begin position="276"/>
        <end position="289"/>
    </location>
</feature>
<name>A0A8C7WXZ0_9TELE</name>
<dbReference type="Ensembl" id="ENSOSIT00000005195.1">
    <property type="protein sequence ID" value="ENSOSIP00000004862.1"/>
    <property type="gene ID" value="ENSOSIG00000003322.1"/>
</dbReference>
<evidence type="ECO:0000256" key="3">
    <source>
        <dbReference type="ARBA" id="ARBA00022895"/>
    </source>
</evidence>
<comment type="subcellular location">
    <subcellularLocation>
        <location evidence="1">Chromosome</location>
        <location evidence="1">Telomere</location>
    </subcellularLocation>
</comment>
<dbReference type="SUPFAM" id="SSF63600">
    <property type="entry name" value="Telomeric repeat binding factor (TRF) dimerisation domain"/>
    <property type="match status" value="1"/>
</dbReference>
<dbReference type="GO" id="GO:0061820">
    <property type="term" value="P:telomeric D-loop disassembly"/>
    <property type="evidence" value="ECO:0007669"/>
    <property type="project" value="TreeGrafter"/>
</dbReference>
<keyword evidence="11" id="KW-1185">Reference proteome</keyword>
<dbReference type="GO" id="GO:0032208">
    <property type="term" value="P:negative regulation of telomere maintenance via recombination"/>
    <property type="evidence" value="ECO:0007669"/>
    <property type="project" value="TreeGrafter"/>
</dbReference>
<evidence type="ECO:0000256" key="1">
    <source>
        <dbReference type="ARBA" id="ARBA00004574"/>
    </source>
</evidence>
<reference evidence="10" key="2">
    <citation type="submission" date="2025-09" db="UniProtKB">
        <authorList>
            <consortium name="Ensembl"/>
        </authorList>
    </citation>
    <scope>IDENTIFICATION</scope>
</reference>
<dbReference type="InterPro" id="IPR009057">
    <property type="entry name" value="Homeodomain-like_sf"/>
</dbReference>
<dbReference type="SMART" id="SM00717">
    <property type="entry name" value="SANT"/>
    <property type="match status" value="1"/>
</dbReference>
<evidence type="ECO:0000256" key="6">
    <source>
        <dbReference type="ARBA" id="ARBA00023306"/>
    </source>
</evidence>
<dbReference type="GO" id="GO:0005654">
    <property type="term" value="C:nucleoplasm"/>
    <property type="evidence" value="ECO:0007669"/>
    <property type="project" value="UniProtKB-ARBA"/>
</dbReference>
<dbReference type="InterPro" id="IPR001005">
    <property type="entry name" value="SANT/Myb"/>
</dbReference>
<dbReference type="Gene3D" id="1.10.10.60">
    <property type="entry name" value="Homeodomain-like"/>
    <property type="match status" value="1"/>
</dbReference>
<dbReference type="GO" id="GO:0042803">
    <property type="term" value="F:protein homodimerization activity"/>
    <property type="evidence" value="ECO:0007669"/>
    <property type="project" value="InterPro"/>
</dbReference>
<dbReference type="GO" id="GO:0098505">
    <property type="term" value="F:G-rich strand telomeric DNA binding"/>
    <property type="evidence" value="ECO:0007669"/>
    <property type="project" value="TreeGrafter"/>
</dbReference>
<dbReference type="PROSITE" id="PS50090">
    <property type="entry name" value="MYB_LIKE"/>
    <property type="match status" value="1"/>
</dbReference>
<feature type="region of interest" description="Disordered" evidence="7">
    <location>
        <begin position="310"/>
        <end position="532"/>
    </location>
</feature>
<dbReference type="AlphaFoldDB" id="A0A8C7WXZ0"/>
<dbReference type="Pfam" id="PF00249">
    <property type="entry name" value="Myb_DNA-binding"/>
    <property type="match status" value="1"/>
</dbReference>
<feature type="compositionally biased region" description="Basic residues" evidence="7">
    <location>
        <begin position="399"/>
        <end position="408"/>
    </location>
</feature>
<dbReference type="GO" id="GO:0003720">
    <property type="term" value="F:telomerase activity"/>
    <property type="evidence" value="ECO:0007669"/>
    <property type="project" value="TreeGrafter"/>
</dbReference>
<dbReference type="PANTHER" id="PTHR46833:SF1">
    <property type="entry name" value="TELOMERIC REPEAT-BINDING FACTOR 2"/>
    <property type="match status" value="1"/>
</dbReference>
<dbReference type="GO" id="GO:0003691">
    <property type="term" value="F:double-stranded telomeric DNA binding"/>
    <property type="evidence" value="ECO:0007669"/>
    <property type="project" value="TreeGrafter"/>
</dbReference>
<dbReference type="GO" id="GO:0032210">
    <property type="term" value="P:regulation of telomere maintenance via telomerase"/>
    <property type="evidence" value="ECO:0007669"/>
    <property type="project" value="TreeGrafter"/>
</dbReference>
<dbReference type="InterPro" id="IPR036507">
    <property type="entry name" value="Telomere_rpt-bd_fac_dimer_sf"/>
</dbReference>
<keyword evidence="6" id="KW-0131">Cell cycle</keyword>
<dbReference type="GO" id="GO:0031848">
    <property type="term" value="P:protection from non-homologous end joining at telomere"/>
    <property type="evidence" value="ECO:0007669"/>
    <property type="project" value="InterPro"/>
</dbReference>
<evidence type="ECO:0000259" key="9">
    <source>
        <dbReference type="PROSITE" id="PS51294"/>
    </source>
</evidence>
<feature type="compositionally biased region" description="Polar residues" evidence="7">
    <location>
        <begin position="439"/>
        <end position="452"/>
    </location>
</feature>
<accession>A0A8C7WXZ0</accession>
<protein>
    <recommendedName>
        <fullName evidence="12">Telomeric repeat-binding factor 2</fullName>
    </recommendedName>
</protein>
<dbReference type="InterPro" id="IPR017930">
    <property type="entry name" value="Myb_dom"/>
</dbReference>
<feature type="compositionally biased region" description="Polar residues" evidence="7">
    <location>
        <begin position="320"/>
        <end position="332"/>
    </location>
</feature>
<dbReference type="InterPro" id="IPR013867">
    <property type="entry name" value="Telomere_rpt-bd_fac_dimer_dom"/>
</dbReference>
<feature type="domain" description="Myb-like" evidence="8">
    <location>
        <begin position="569"/>
        <end position="622"/>
    </location>
</feature>
<evidence type="ECO:0000313" key="11">
    <source>
        <dbReference type="Proteomes" id="UP000694383"/>
    </source>
</evidence>
<organism evidence="10 11">
    <name type="scientific">Oryzias sinensis</name>
    <name type="common">Chinese medaka</name>
    <dbReference type="NCBI Taxonomy" id="183150"/>
    <lineage>
        <taxon>Eukaryota</taxon>
        <taxon>Metazoa</taxon>
        <taxon>Chordata</taxon>
        <taxon>Craniata</taxon>
        <taxon>Vertebrata</taxon>
        <taxon>Euteleostomi</taxon>
        <taxon>Actinopterygii</taxon>
        <taxon>Neopterygii</taxon>
        <taxon>Teleostei</taxon>
        <taxon>Neoteleostei</taxon>
        <taxon>Acanthomorphata</taxon>
        <taxon>Ovalentaria</taxon>
        <taxon>Atherinomorphae</taxon>
        <taxon>Beloniformes</taxon>
        <taxon>Adrianichthyidae</taxon>
        <taxon>Oryziinae</taxon>
        <taxon>Oryzias</taxon>
    </lineage>
</organism>
<proteinExistence type="predicted"/>
<keyword evidence="2" id="KW-0158">Chromosome</keyword>
<evidence type="ECO:0000256" key="2">
    <source>
        <dbReference type="ARBA" id="ARBA00022454"/>
    </source>
</evidence>
<keyword evidence="4" id="KW-0238">DNA-binding</keyword>
<keyword evidence="3" id="KW-0779">Telomere</keyword>
<dbReference type="PROSITE" id="PS51294">
    <property type="entry name" value="HTH_MYB"/>
    <property type="match status" value="1"/>
</dbReference>
<sequence>MAAKKCVNCDLVSVERVVNRWIVDYNLSLALELFKKQKFEEFNEVRNVLSVVMKRPVEATSDMPLKIRMLQFLGRINEGENLALIYDPGTPVSPLESALLLLENIMEAFGIPQQDCEDASNSLKVMIVATFIKNGNFDKAAQMLNKFFPKPVGLVRNILEGLIRQKNKTSNSFSFQLFKQEMLAFVQRLCYFDVPFSYRAAQELLTMRLEVDGIEEAEEIEQEETNATPSPQKNPVPFQPCKHLIILRSRLESVYNALSEDEKTFAQLEQEVETEIQDRDGLHLEHSSDSETQDDLNAERADLPQRNVCSPMEASPAEQPPQTDDGPQTRARSLSKEHYTVARLVTEPDSQSSSQYTTGLEELETEAGTEKPPQVPDGSSEKELQCPVSDDETAIPTPKRPRRSKKTAARAAASVLESSSDSEDNSVEKRKEMQEETPPCQSNKSKSRNSGTSKRHSSGLQDDYITPVKRPVRQLSTGSSKKKSSSTRRSISPESVGESPITESCLDSPSGPCHQHPVPQKSSTPEQAFPNTKWKSLFRTAKESKVTWNNEEMEFLLKDTKGSNESIKSNSGHKRKWTDQETEMLKEGVKTFGEGNWSKIKSYYDFKDRTNVNLKDRWRTMKNLKMV</sequence>